<keyword evidence="2" id="KW-1185">Reference proteome</keyword>
<sequence>MGDFVEGYWRWQIHEELNGHNDGLLKELLALLEILSQACPIATGVEDSFRWCTNIVSQYAVREGYKAAANLGGSVAQSIVQKEAFSALL</sequence>
<evidence type="ECO:0000313" key="1">
    <source>
        <dbReference type="EMBL" id="CAI8608259.1"/>
    </source>
</evidence>
<name>A0AAV1AGV4_VICFA</name>
<protein>
    <submittedName>
        <fullName evidence="1">Uncharacterized protein</fullName>
    </submittedName>
</protein>
<dbReference type="Proteomes" id="UP001157006">
    <property type="component" value="Chromosome 4"/>
</dbReference>
<proteinExistence type="predicted"/>
<dbReference type="AlphaFoldDB" id="A0AAV1AGV4"/>
<organism evidence="1 2">
    <name type="scientific">Vicia faba</name>
    <name type="common">Broad bean</name>
    <name type="synonym">Faba vulgaris</name>
    <dbReference type="NCBI Taxonomy" id="3906"/>
    <lineage>
        <taxon>Eukaryota</taxon>
        <taxon>Viridiplantae</taxon>
        <taxon>Streptophyta</taxon>
        <taxon>Embryophyta</taxon>
        <taxon>Tracheophyta</taxon>
        <taxon>Spermatophyta</taxon>
        <taxon>Magnoliopsida</taxon>
        <taxon>eudicotyledons</taxon>
        <taxon>Gunneridae</taxon>
        <taxon>Pentapetalae</taxon>
        <taxon>rosids</taxon>
        <taxon>fabids</taxon>
        <taxon>Fabales</taxon>
        <taxon>Fabaceae</taxon>
        <taxon>Papilionoideae</taxon>
        <taxon>50 kb inversion clade</taxon>
        <taxon>NPAAA clade</taxon>
        <taxon>Hologalegina</taxon>
        <taxon>IRL clade</taxon>
        <taxon>Fabeae</taxon>
        <taxon>Vicia</taxon>
    </lineage>
</organism>
<gene>
    <name evidence="1" type="ORF">VFH_IV075680</name>
</gene>
<reference evidence="1 2" key="1">
    <citation type="submission" date="2023-01" db="EMBL/GenBank/DDBJ databases">
        <authorList>
            <person name="Kreplak J."/>
        </authorList>
    </citation>
    <scope>NUCLEOTIDE SEQUENCE [LARGE SCALE GENOMIC DNA]</scope>
</reference>
<evidence type="ECO:0000313" key="2">
    <source>
        <dbReference type="Proteomes" id="UP001157006"/>
    </source>
</evidence>
<accession>A0AAV1AGV4</accession>
<dbReference type="EMBL" id="OX451739">
    <property type="protein sequence ID" value="CAI8608259.1"/>
    <property type="molecule type" value="Genomic_DNA"/>
</dbReference>